<evidence type="ECO:0000256" key="5">
    <source>
        <dbReference type="ARBA" id="ARBA00022884"/>
    </source>
</evidence>
<comment type="subunit">
    <text evidence="8">Part of the 30S ribosomal subunit. Contacts protein S5. The interaction surface between S4 and S5 is involved in control of translational fidelity.</text>
</comment>
<evidence type="ECO:0000256" key="6">
    <source>
        <dbReference type="ARBA" id="ARBA00022980"/>
    </source>
</evidence>
<dbReference type="Gene3D" id="3.10.290.10">
    <property type="entry name" value="RNA-binding S4 domain"/>
    <property type="match status" value="1"/>
</dbReference>
<proteinExistence type="inferred from homology"/>
<comment type="function">
    <text evidence="1">With S5 and S12 plays an important role in translational accuracy.</text>
</comment>
<keyword evidence="7 12" id="KW-0687">Ribonucleoprotein</keyword>
<dbReference type="SMART" id="SM01390">
    <property type="entry name" value="Ribosomal_S4"/>
    <property type="match status" value="1"/>
</dbReference>
<comment type="similarity">
    <text evidence="3 12">Belongs to the universal ribosomal protein uS4 family.</text>
</comment>
<dbReference type="InterPro" id="IPR002942">
    <property type="entry name" value="S4_RNA-bd"/>
</dbReference>
<sequence length="279" mass="32270">MVHVSFYRNYGKTFKKPRRPYEKERLDAELKLVGEYGLRCKRELWRVQYALSRIRNAARHLLTLDEKNPRRIFEGEALLRRMNRYGLLAEGQNKLDYVLALTAENFLARRLQTLVFKAGMAKSIHHARVLIKQRHIRVGRQIVNVPSFMVRVESEKHIDFSLSSPFGGGPPGRVKRKNQKKASGGGGDGGDEDEDMLRWDLFPTCVCAVIRVEEYGSNNPFCEVFEAMGNVNDYPMVTMKVIDALTVNLCLSTSCFWQWLVCDRKQHVLEEFDAWTKIL</sequence>
<keyword evidence="5 11" id="KW-0694">RNA-binding</keyword>
<reference evidence="17" key="1">
    <citation type="journal article" date="2019" name="Nat. Commun.">
        <title>The genome of broomcorn millet.</title>
        <authorList>
            <person name="Zou C."/>
            <person name="Miki D."/>
            <person name="Li D."/>
            <person name="Tang Q."/>
            <person name="Xiao L."/>
            <person name="Rajput S."/>
            <person name="Deng P."/>
            <person name="Jia W."/>
            <person name="Huang R."/>
            <person name="Zhang M."/>
            <person name="Sun Y."/>
            <person name="Hu J."/>
            <person name="Fu X."/>
            <person name="Schnable P.S."/>
            <person name="Li F."/>
            <person name="Zhang H."/>
            <person name="Feng B."/>
            <person name="Zhu X."/>
            <person name="Liu R."/>
            <person name="Schnable J.C."/>
            <person name="Zhu J.-K."/>
            <person name="Zhang H."/>
        </authorList>
    </citation>
    <scope>NUCLEOTIDE SEQUENCE [LARGE SCALE GENOMIC DNA]</scope>
</reference>
<evidence type="ECO:0000259" key="15">
    <source>
        <dbReference type="SMART" id="SM01390"/>
    </source>
</evidence>
<comment type="caution">
    <text evidence="16">The sequence shown here is derived from an EMBL/GenBank/DDBJ whole genome shotgun (WGS) entry which is preliminary data.</text>
</comment>
<dbReference type="OrthoDB" id="1697570at2759"/>
<evidence type="ECO:0000256" key="8">
    <source>
        <dbReference type="ARBA" id="ARBA00025813"/>
    </source>
</evidence>
<accession>A0A3L6RCL8</accession>
<evidence type="ECO:0000256" key="13">
    <source>
        <dbReference type="SAM" id="MobiDB-lite"/>
    </source>
</evidence>
<dbReference type="SUPFAM" id="SSF55174">
    <property type="entry name" value="Alpha-L RNA-binding motif"/>
    <property type="match status" value="1"/>
</dbReference>
<evidence type="ECO:0000256" key="2">
    <source>
        <dbReference type="ARBA" id="ARBA00003866"/>
    </source>
</evidence>
<gene>
    <name evidence="16" type="ORF">C2845_PM06G29150</name>
</gene>
<feature type="region of interest" description="Disordered" evidence="13">
    <location>
        <begin position="162"/>
        <end position="192"/>
    </location>
</feature>
<dbReference type="GO" id="GO:0042274">
    <property type="term" value="P:ribosomal small subunit biogenesis"/>
    <property type="evidence" value="ECO:0007669"/>
    <property type="project" value="TreeGrafter"/>
</dbReference>
<dbReference type="GO" id="GO:0022627">
    <property type="term" value="C:cytosolic small ribosomal subunit"/>
    <property type="evidence" value="ECO:0007669"/>
    <property type="project" value="TreeGrafter"/>
</dbReference>
<keyword evidence="4 11" id="KW-0699">rRNA-binding</keyword>
<comment type="subunit">
    <text evidence="10">Binds to the translation initiation factors TIF3E1.</text>
</comment>
<dbReference type="SMART" id="SM00363">
    <property type="entry name" value="S4"/>
    <property type="match status" value="1"/>
</dbReference>
<dbReference type="STRING" id="4540.A0A3L6RCL8"/>
<dbReference type="PANTHER" id="PTHR11831">
    <property type="entry name" value="30S 40S RIBOSOMAL PROTEIN"/>
    <property type="match status" value="1"/>
</dbReference>
<dbReference type="NCBIfam" id="TIGR01018">
    <property type="entry name" value="uS4_arch"/>
    <property type="match status" value="1"/>
</dbReference>
<dbReference type="CDD" id="cd00165">
    <property type="entry name" value="S4"/>
    <property type="match status" value="1"/>
</dbReference>
<evidence type="ECO:0000256" key="7">
    <source>
        <dbReference type="ARBA" id="ARBA00023274"/>
    </source>
</evidence>
<dbReference type="PANTHER" id="PTHR11831:SF43">
    <property type="entry name" value="30S RIBOSOMAL PROTEIN S4, CHLOROPLASTIC"/>
    <property type="match status" value="1"/>
</dbReference>
<evidence type="ECO:0000256" key="11">
    <source>
        <dbReference type="PROSITE-ProRule" id="PRU00182"/>
    </source>
</evidence>
<feature type="domain" description="RNA-binding S4" evidence="14">
    <location>
        <begin position="109"/>
        <end position="179"/>
    </location>
</feature>
<protein>
    <recommendedName>
        <fullName evidence="9">30S ribosomal protein S4, chloroplastic</fullName>
    </recommendedName>
</protein>
<evidence type="ECO:0000256" key="10">
    <source>
        <dbReference type="ARBA" id="ARBA00064713"/>
    </source>
</evidence>
<evidence type="ECO:0000256" key="9">
    <source>
        <dbReference type="ARBA" id="ARBA00035533"/>
    </source>
</evidence>
<dbReference type="InterPro" id="IPR018079">
    <property type="entry name" value="Ribosomal_uS4_CS"/>
</dbReference>
<dbReference type="InterPro" id="IPR001912">
    <property type="entry name" value="Ribosomal_uS4_N"/>
</dbReference>
<dbReference type="NCBIfam" id="NF003139">
    <property type="entry name" value="PRK04051.1"/>
    <property type="match status" value="1"/>
</dbReference>
<evidence type="ECO:0000259" key="14">
    <source>
        <dbReference type="SMART" id="SM00363"/>
    </source>
</evidence>
<name>A0A3L6RCL8_PANMI</name>
<dbReference type="FunFam" id="3.10.290.10:FF:000021">
    <property type="entry name" value="40S ribosomal protein S9"/>
    <property type="match status" value="1"/>
</dbReference>
<dbReference type="Proteomes" id="UP000275267">
    <property type="component" value="Unassembled WGS sequence"/>
</dbReference>
<dbReference type="GO" id="GO:0003735">
    <property type="term" value="F:structural constituent of ribosome"/>
    <property type="evidence" value="ECO:0007669"/>
    <property type="project" value="InterPro"/>
</dbReference>
<keyword evidence="6 12" id="KW-0689">Ribosomal protein</keyword>
<feature type="domain" description="Small ribosomal subunit protein uS4 N-terminal" evidence="15">
    <location>
        <begin position="8"/>
        <end position="108"/>
    </location>
</feature>
<dbReference type="PROSITE" id="PS50889">
    <property type="entry name" value="S4"/>
    <property type="match status" value="1"/>
</dbReference>
<dbReference type="InterPro" id="IPR036986">
    <property type="entry name" value="S4_RNA-bd_sf"/>
</dbReference>
<dbReference type="PROSITE" id="PS00632">
    <property type="entry name" value="RIBOSOMAL_S4"/>
    <property type="match status" value="1"/>
</dbReference>
<dbReference type="Pfam" id="PF01479">
    <property type="entry name" value="S4"/>
    <property type="match status" value="1"/>
</dbReference>
<dbReference type="InterPro" id="IPR005710">
    <property type="entry name" value="Ribosomal_uS4_euk/arc"/>
</dbReference>
<dbReference type="Pfam" id="PF00163">
    <property type="entry name" value="Ribosomal_S4"/>
    <property type="match status" value="1"/>
</dbReference>
<evidence type="ECO:0000256" key="4">
    <source>
        <dbReference type="ARBA" id="ARBA00022730"/>
    </source>
</evidence>
<organism evidence="16 17">
    <name type="scientific">Panicum miliaceum</name>
    <name type="common">Proso millet</name>
    <name type="synonym">Broomcorn millet</name>
    <dbReference type="NCBI Taxonomy" id="4540"/>
    <lineage>
        <taxon>Eukaryota</taxon>
        <taxon>Viridiplantae</taxon>
        <taxon>Streptophyta</taxon>
        <taxon>Embryophyta</taxon>
        <taxon>Tracheophyta</taxon>
        <taxon>Spermatophyta</taxon>
        <taxon>Magnoliopsida</taxon>
        <taxon>Liliopsida</taxon>
        <taxon>Poales</taxon>
        <taxon>Poaceae</taxon>
        <taxon>PACMAD clade</taxon>
        <taxon>Panicoideae</taxon>
        <taxon>Panicodae</taxon>
        <taxon>Paniceae</taxon>
        <taxon>Panicinae</taxon>
        <taxon>Panicum</taxon>
        <taxon>Panicum sect. Panicum</taxon>
    </lineage>
</organism>
<dbReference type="EMBL" id="PQIB02000009">
    <property type="protein sequence ID" value="RLN00394.1"/>
    <property type="molecule type" value="Genomic_DNA"/>
</dbReference>
<dbReference type="GO" id="GO:0006412">
    <property type="term" value="P:translation"/>
    <property type="evidence" value="ECO:0007669"/>
    <property type="project" value="InterPro"/>
</dbReference>
<evidence type="ECO:0000256" key="12">
    <source>
        <dbReference type="RuleBase" id="RU003699"/>
    </source>
</evidence>
<comment type="function">
    <text evidence="2">One of the primary rRNA binding proteins, it binds directly to 16S rRNA where it nucleates assembly of the body of the 30S subunit.</text>
</comment>
<keyword evidence="17" id="KW-1185">Reference proteome</keyword>
<evidence type="ECO:0000256" key="1">
    <source>
        <dbReference type="ARBA" id="ARBA00003004"/>
    </source>
</evidence>
<dbReference type="InterPro" id="IPR022801">
    <property type="entry name" value="Ribosomal_uS4"/>
</dbReference>
<evidence type="ECO:0000256" key="3">
    <source>
        <dbReference type="ARBA" id="ARBA00007465"/>
    </source>
</evidence>
<dbReference type="AlphaFoldDB" id="A0A3L6RCL8"/>
<evidence type="ECO:0000313" key="16">
    <source>
        <dbReference type="EMBL" id="RLN00394.1"/>
    </source>
</evidence>
<dbReference type="GO" id="GO:0019843">
    <property type="term" value="F:rRNA binding"/>
    <property type="evidence" value="ECO:0007669"/>
    <property type="project" value="UniProtKB-KW"/>
</dbReference>
<evidence type="ECO:0000313" key="17">
    <source>
        <dbReference type="Proteomes" id="UP000275267"/>
    </source>
</evidence>